<feature type="domain" description="ABC transporter" evidence="3">
    <location>
        <begin position="8"/>
        <end position="239"/>
    </location>
</feature>
<evidence type="ECO:0000256" key="2">
    <source>
        <dbReference type="ARBA" id="ARBA00022840"/>
    </source>
</evidence>
<dbReference type="PROSITE" id="PS00211">
    <property type="entry name" value="ABC_TRANSPORTER_1"/>
    <property type="match status" value="1"/>
</dbReference>
<dbReference type="InterPro" id="IPR017871">
    <property type="entry name" value="ABC_transporter-like_CS"/>
</dbReference>
<dbReference type="EMBL" id="AE017354">
    <property type="protein sequence ID" value="AAU26748.1"/>
    <property type="molecule type" value="Genomic_DNA"/>
</dbReference>
<dbReference type="OrthoDB" id="9805029at2"/>
<sequence>MNSSKPLVSINGVSKCFPGNIDPALDNVSATIFEGQITGLVGPDGAGKSTLMRLICSLMMPTQGTIKVDSLNTRTDSEKIHAITGYMPQKFGLYEDLTIIENLRLYAELRNLHGEKREEQFSTLLKFTALEPFQKRLAGNLSGGMKQKLGLACALMGEPKLLLLDEPSVGVDPISRRELWTMVQGLLGRGMGVVWSTAYLDEAEKCDQILLLNAGKPIYHGKPGDFLQKTKDRTFQICGVSLLNRRQALMNALNTPEVIDGVIQGKNIRIVIGDKKIKPSLDSITREPGVHFQEVESRFEDAFIDSLKTKISGRSLLAEHIAEKPHSDKPIIEARKLTKRFGSFTAVSNNEFTIKRGEIFGLLGPNGAGKSTTFKMMCGLLQPTQGQAFVMGLDLKTSSSEARSRIGYMAQKFSLYSHLDALQNMRFFSGLYGLSGKRQEAQINSMIEIFDLKKHLKQNSGDLPLGFKQRLALACAVMHEPDVLFLDEPTSGVDPLTRREFWTHINGMVNKGVTVMVTTHFMDEAEYCDRIALIYRGKNIATGTPDDLKDKVRNSTLPNPTLEDAFIELIRLDELREPVH</sequence>
<dbReference type="SMART" id="SM00382">
    <property type="entry name" value="AAA"/>
    <property type="match status" value="2"/>
</dbReference>
<dbReference type="STRING" id="272624.lpg0659"/>
<dbReference type="PANTHER" id="PTHR43038">
    <property type="entry name" value="ATP-BINDING CASSETTE, SUB-FAMILY H, MEMBER 1"/>
    <property type="match status" value="1"/>
</dbReference>
<dbReference type="HOGENOM" id="CLU_000604_83_0_6"/>
<dbReference type="eggNOG" id="COG1131">
    <property type="taxonomic scope" value="Bacteria"/>
</dbReference>
<dbReference type="Gene3D" id="3.40.50.300">
    <property type="entry name" value="P-loop containing nucleotide triphosphate hydrolases"/>
    <property type="match status" value="2"/>
</dbReference>
<dbReference type="SUPFAM" id="SSF52540">
    <property type="entry name" value="P-loop containing nucleoside triphosphate hydrolases"/>
    <property type="match status" value="2"/>
</dbReference>
<dbReference type="Pfam" id="PF00005">
    <property type="entry name" value="ABC_tran"/>
    <property type="match status" value="2"/>
</dbReference>
<dbReference type="PROSITE" id="PS50893">
    <property type="entry name" value="ABC_TRANSPORTER_2"/>
    <property type="match status" value="2"/>
</dbReference>
<dbReference type="InterPro" id="IPR003439">
    <property type="entry name" value="ABC_transporter-like_ATP-bd"/>
</dbReference>
<dbReference type="GO" id="GO:0016887">
    <property type="term" value="F:ATP hydrolysis activity"/>
    <property type="evidence" value="ECO:0007669"/>
    <property type="project" value="InterPro"/>
</dbReference>
<gene>
    <name evidence="4" type="ordered locus">lpg0659</name>
</gene>
<feature type="domain" description="ABC transporter" evidence="3">
    <location>
        <begin position="332"/>
        <end position="561"/>
    </location>
</feature>
<dbReference type="GeneID" id="57034653"/>
<keyword evidence="5" id="KW-1185">Reference proteome</keyword>
<keyword evidence="2" id="KW-0067">ATP-binding</keyword>
<dbReference type="InterPro" id="IPR003593">
    <property type="entry name" value="AAA+_ATPase"/>
</dbReference>
<dbReference type="InterPro" id="IPR027417">
    <property type="entry name" value="P-loop_NTPase"/>
</dbReference>
<evidence type="ECO:0000313" key="4">
    <source>
        <dbReference type="EMBL" id="AAU26748.1"/>
    </source>
</evidence>
<reference evidence="4 5" key="1">
    <citation type="journal article" date="2004" name="Science">
        <title>The genomic sequence of the accidental pathogen Legionella pneumophila.</title>
        <authorList>
            <person name="Chien M."/>
            <person name="Morozova I."/>
            <person name="Shi S."/>
            <person name="Sheng H."/>
            <person name="Chen J."/>
            <person name="Gomez S.M."/>
            <person name="Asamani G."/>
            <person name="Hill K."/>
            <person name="Nuara J."/>
            <person name="Feder M."/>
            <person name="Rineer J."/>
            <person name="Greenberg J.J."/>
            <person name="Steshenko V."/>
            <person name="Park S.H."/>
            <person name="Zhao B."/>
            <person name="Teplitskaya E."/>
            <person name="Edwards J.R."/>
            <person name="Pampou S."/>
            <person name="Georghiou A."/>
            <person name="Chou I.C."/>
            <person name="Iannuccilli W."/>
            <person name="Ulz M.E."/>
            <person name="Kim D.H."/>
            <person name="Geringer-Sameth A."/>
            <person name="Goldsberry C."/>
            <person name="Morozov P."/>
            <person name="Fischer S.G."/>
            <person name="Segal G."/>
            <person name="Qu X."/>
            <person name="Rzhetsky A."/>
            <person name="Zhang P."/>
            <person name="Cayanis E."/>
            <person name="De Jong P.J."/>
            <person name="Ju J."/>
            <person name="Kalachikov S."/>
            <person name="Shuman H.A."/>
            <person name="Russo J.J."/>
        </authorList>
    </citation>
    <scope>NUCLEOTIDE SEQUENCE [LARGE SCALE GENOMIC DNA]</scope>
    <source>
        <strain evidence="5">Philadelphia 1 / ATCC 33152 / DSM 7513</strain>
    </source>
</reference>
<accession>Q5ZXS2</accession>
<protein>
    <submittedName>
        <fullName evidence="4">ABC transporter ElsE</fullName>
    </submittedName>
</protein>
<dbReference type="PaxDb" id="272624-lpg0659"/>
<evidence type="ECO:0000259" key="3">
    <source>
        <dbReference type="PROSITE" id="PS50893"/>
    </source>
</evidence>
<name>Q5ZXS2_LEGPH</name>
<dbReference type="KEGG" id="lpn:lpg0659"/>
<keyword evidence="1" id="KW-0547">Nucleotide-binding</keyword>
<dbReference type="CDD" id="cd03230">
    <property type="entry name" value="ABC_DR_subfamily_A"/>
    <property type="match status" value="1"/>
</dbReference>
<dbReference type="GO" id="GO:0005524">
    <property type="term" value="F:ATP binding"/>
    <property type="evidence" value="ECO:0007669"/>
    <property type="project" value="UniProtKB-KW"/>
</dbReference>
<dbReference type="RefSeq" id="WP_010946396.1">
    <property type="nucleotide sequence ID" value="NC_002942.5"/>
</dbReference>
<dbReference type="PATRIC" id="fig|272624.6.peg.680"/>
<evidence type="ECO:0000256" key="1">
    <source>
        <dbReference type="ARBA" id="ARBA00022741"/>
    </source>
</evidence>
<evidence type="ECO:0000313" key="5">
    <source>
        <dbReference type="Proteomes" id="UP000000609"/>
    </source>
</evidence>
<organism evidence="4 5">
    <name type="scientific">Legionella pneumophila subsp. pneumophila (strain Philadelphia 1 / ATCC 33152 / DSM 7513)</name>
    <dbReference type="NCBI Taxonomy" id="272624"/>
    <lineage>
        <taxon>Bacteria</taxon>
        <taxon>Pseudomonadati</taxon>
        <taxon>Pseudomonadota</taxon>
        <taxon>Gammaproteobacteria</taxon>
        <taxon>Legionellales</taxon>
        <taxon>Legionellaceae</taxon>
        <taxon>Legionella</taxon>
    </lineage>
</organism>
<dbReference type="Proteomes" id="UP000000609">
    <property type="component" value="Chromosome"/>
</dbReference>
<dbReference type="AlphaFoldDB" id="Q5ZXS2"/>
<dbReference type="PANTHER" id="PTHR43038:SF3">
    <property type="entry name" value="ABC TRANSPORTER G FAMILY MEMBER 20 ISOFORM X1"/>
    <property type="match status" value="1"/>
</dbReference>
<proteinExistence type="predicted"/>